<dbReference type="InterPro" id="IPR032503">
    <property type="entry name" value="FAO_M"/>
</dbReference>
<keyword evidence="5" id="KW-1185">Reference proteome</keyword>
<dbReference type="InterPro" id="IPR006222">
    <property type="entry name" value="GCVT_N"/>
</dbReference>
<name>A0A4Y3VSQ9_9ACTN</name>
<accession>A0A4Y3VSQ9</accession>
<dbReference type="Gene3D" id="3.30.1360.120">
    <property type="entry name" value="Probable tRNA modification gtpase trme, domain 1"/>
    <property type="match status" value="1"/>
</dbReference>
<gene>
    <name evidence="4" type="ORF">SSP24_76490</name>
</gene>
<dbReference type="Proteomes" id="UP000317881">
    <property type="component" value="Unassembled WGS sequence"/>
</dbReference>
<dbReference type="SUPFAM" id="SSF103025">
    <property type="entry name" value="Folate-binding domain"/>
    <property type="match status" value="1"/>
</dbReference>
<feature type="domain" description="GCVT N-terminal" evidence="2">
    <location>
        <begin position="78"/>
        <end position="148"/>
    </location>
</feature>
<dbReference type="Pfam" id="PF01571">
    <property type="entry name" value="GCV_T"/>
    <property type="match status" value="1"/>
</dbReference>
<comment type="caution">
    <text evidence="4">The sequence shown here is derived from an EMBL/GenBank/DDBJ whole genome shotgun (WGS) entry which is preliminary data.</text>
</comment>
<dbReference type="AlphaFoldDB" id="A0A4Y3VSQ9"/>
<protein>
    <submittedName>
        <fullName evidence="4">Uncharacterized protein</fullName>
    </submittedName>
</protein>
<dbReference type="InterPro" id="IPR027266">
    <property type="entry name" value="TrmE/GcvT-like"/>
</dbReference>
<evidence type="ECO:0000313" key="4">
    <source>
        <dbReference type="EMBL" id="GEC09994.1"/>
    </source>
</evidence>
<evidence type="ECO:0000256" key="1">
    <source>
        <dbReference type="SAM" id="MobiDB-lite"/>
    </source>
</evidence>
<dbReference type="Pfam" id="PF16350">
    <property type="entry name" value="FAO_M"/>
    <property type="match status" value="1"/>
</dbReference>
<dbReference type="RefSeq" id="WP_373866246.1">
    <property type="nucleotide sequence ID" value="NZ_BJND01000088.1"/>
</dbReference>
<evidence type="ECO:0000313" key="5">
    <source>
        <dbReference type="Proteomes" id="UP000317881"/>
    </source>
</evidence>
<sequence>MGESREVQGFWLAEAVWVTHSAGVAKAVAEWLVDGRPGTDVHECDVNRSEEVQPAPSYMNERSSQRLTTNQLDKPVGSVTDTDFSHKGFGYFKAKQAYLGDVPVTAMRLSCVGELVWEIYTTADLGVRLWDTLWEAGQELGIIAAGRPGRAVRGHGAALRPRDVAHPPLNGPRVPAAPHPHRQDSQEMDTWPLRTT</sequence>
<dbReference type="InterPro" id="IPR036188">
    <property type="entry name" value="FAD/NAD-bd_sf"/>
</dbReference>
<feature type="domain" description="FAD dependent oxidoreductase central" evidence="3">
    <location>
        <begin position="34"/>
        <end position="67"/>
    </location>
</feature>
<dbReference type="EMBL" id="BJND01000088">
    <property type="protein sequence ID" value="GEC09994.1"/>
    <property type="molecule type" value="Genomic_DNA"/>
</dbReference>
<evidence type="ECO:0000259" key="2">
    <source>
        <dbReference type="Pfam" id="PF01571"/>
    </source>
</evidence>
<reference evidence="4 5" key="1">
    <citation type="submission" date="2019-06" db="EMBL/GenBank/DDBJ databases">
        <title>Whole genome shotgun sequence of Streptomyces spinoverrucosus NBRC 14228.</title>
        <authorList>
            <person name="Hosoyama A."/>
            <person name="Uohara A."/>
            <person name="Ohji S."/>
            <person name="Ichikawa N."/>
        </authorList>
    </citation>
    <scope>NUCLEOTIDE SEQUENCE [LARGE SCALE GENOMIC DNA]</scope>
    <source>
        <strain evidence="4 5">NBRC 14228</strain>
    </source>
</reference>
<dbReference type="Gene3D" id="3.50.50.60">
    <property type="entry name" value="FAD/NAD(P)-binding domain"/>
    <property type="match status" value="1"/>
</dbReference>
<feature type="region of interest" description="Disordered" evidence="1">
    <location>
        <begin position="153"/>
        <end position="196"/>
    </location>
</feature>
<proteinExistence type="predicted"/>
<evidence type="ECO:0000259" key="3">
    <source>
        <dbReference type="Pfam" id="PF16350"/>
    </source>
</evidence>
<organism evidence="4 5">
    <name type="scientific">Streptomyces spinoverrucosus</name>
    <dbReference type="NCBI Taxonomy" id="284043"/>
    <lineage>
        <taxon>Bacteria</taxon>
        <taxon>Bacillati</taxon>
        <taxon>Actinomycetota</taxon>
        <taxon>Actinomycetes</taxon>
        <taxon>Kitasatosporales</taxon>
        <taxon>Streptomycetaceae</taxon>
        <taxon>Streptomyces</taxon>
    </lineage>
</organism>